<feature type="transmembrane region" description="Helical" evidence="7">
    <location>
        <begin position="38"/>
        <end position="56"/>
    </location>
</feature>
<evidence type="ECO:0000313" key="9">
    <source>
        <dbReference type="EMBL" id="SDV50559.1"/>
    </source>
</evidence>
<dbReference type="AlphaFoldDB" id="A0A1H2PTV0"/>
<accession>A0A1H2PTV0</accession>
<dbReference type="Pfam" id="PF13727">
    <property type="entry name" value="CoA_binding_3"/>
    <property type="match status" value="1"/>
</dbReference>
<comment type="similarity">
    <text evidence="2">Belongs to the bacterial sugar transferase family.</text>
</comment>
<name>A0A1H2PTV0_9BURK</name>
<dbReference type="Pfam" id="PF02397">
    <property type="entry name" value="Bac_transf"/>
    <property type="match status" value="1"/>
</dbReference>
<keyword evidence="6 7" id="KW-0472">Membrane</keyword>
<evidence type="ECO:0000256" key="1">
    <source>
        <dbReference type="ARBA" id="ARBA00004141"/>
    </source>
</evidence>
<proteinExistence type="inferred from homology"/>
<gene>
    <name evidence="9" type="ORF">SAMN05216551_11284</name>
</gene>
<dbReference type="InterPro" id="IPR017475">
    <property type="entry name" value="EPS_sugar_tfrase"/>
</dbReference>
<evidence type="ECO:0000256" key="3">
    <source>
        <dbReference type="ARBA" id="ARBA00022679"/>
    </source>
</evidence>
<feature type="domain" description="Bacterial sugar transferase" evidence="8">
    <location>
        <begin position="291"/>
        <end position="474"/>
    </location>
</feature>
<reference evidence="10" key="1">
    <citation type="submission" date="2016-09" db="EMBL/GenBank/DDBJ databases">
        <authorList>
            <person name="Varghese N."/>
            <person name="Submissions S."/>
        </authorList>
    </citation>
    <scope>NUCLEOTIDE SEQUENCE [LARGE SCALE GENOMIC DNA]</scope>
    <source>
        <strain evidence="10">JS23</strain>
    </source>
</reference>
<dbReference type="Gene3D" id="3.40.50.720">
    <property type="entry name" value="NAD(P)-binding Rossmann-like Domain"/>
    <property type="match status" value="1"/>
</dbReference>
<organism evidence="9 10">
    <name type="scientific">Chitinasiproducens palmae</name>
    <dbReference type="NCBI Taxonomy" id="1770053"/>
    <lineage>
        <taxon>Bacteria</taxon>
        <taxon>Pseudomonadati</taxon>
        <taxon>Pseudomonadota</taxon>
        <taxon>Betaproteobacteria</taxon>
        <taxon>Burkholderiales</taxon>
        <taxon>Burkholderiaceae</taxon>
        <taxon>Chitinasiproducens</taxon>
    </lineage>
</organism>
<feature type="transmembrane region" description="Helical" evidence="7">
    <location>
        <begin position="68"/>
        <end position="85"/>
    </location>
</feature>
<dbReference type="STRING" id="1770053.SAMN05216551_11284"/>
<evidence type="ECO:0000256" key="2">
    <source>
        <dbReference type="ARBA" id="ARBA00006464"/>
    </source>
</evidence>
<keyword evidence="5 7" id="KW-1133">Transmembrane helix</keyword>
<keyword evidence="3 9" id="KW-0808">Transferase</keyword>
<evidence type="ECO:0000256" key="5">
    <source>
        <dbReference type="ARBA" id="ARBA00022989"/>
    </source>
</evidence>
<keyword evidence="10" id="KW-1185">Reference proteome</keyword>
<dbReference type="GO" id="GO:0016780">
    <property type="term" value="F:phosphotransferase activity, for other substituted phosphate groups"/>
    <property type="evidence" value="ECO:0007669"/>
    <property type="project" value="TreeGrafter"/>
</dbReference>
<dbReference type="GO" id="GO:0016020">
    <property type="term" value="C:membrane"/>
    <property type="evidence" value="ECO:0007669"/>
    <property type="project" value="UniProtKB-SubCell"/>
</dbReference>
<dbReference type="PANTHER" id="PTHR30576:SF0">
    <property type="entry name" value="UNDECAPRENYL-PHOSPHATE N-ACETYLGALACTOSAMINYL 1-PHOSPHATE TRANSFERASE-RELATED"/>
    <property type="match status" value="1"/>
</dbReference>
<keyword evidence="4 7" id="KW-0812">Transmembrane</keyword>
<feature type="transmembrane region" description="Helical" evidence="7">
    <location>
        <begin position="91"/>
        <end position="108"/>
    </location>
</feature>
<dbReference type="OrthoDB" id="9808602at2"/>
<feature type="transmembrane region" description="Helical" evidence="7">
    <location>
        <begin position="296"/>
        <end position="317"/>
    </location>
</feature>
<dbReference type="Proteomes" id="UP000243719">
    <property type="component" value="Unassembled WGS sequence"/>
</dbReference>
<comment type="subcellular location">
    <subcellularLocation>
        <location evidence="1">Membrane</location>
        <topology evidence="1">Multi-pass membrane protein</topology>
    </subcellularLocation>
</comment>
<sequence length="482" mass="54001">MHTLVRRLLAIAATALAGMLAQMLALYAGGGAPHPINSSQAAVLVAVCMLLALPRHTPASHTTRSRRCPLVLWLCCAVTLPALLSPGAVPFAWLLTWAALCAVFALAGQRLSALARINAPPRARTRAATRVPAFDATHADALRRRVAHRARKRRNVALIGRPDACLEVIARMRRRPGRREHLLCWLDLNERGDAGNAAAGRLPLPPCADLERLVDMAEHRLIDTIWVAVPITDTSTLQQIAERFRHELIDIRLLPPLHDTALADPRFGAAWAMPAIDLFDIVAPKHGLLLKRSFDFIFALAALAALWPLFVVLAVLIKLSSPGPVFFRQWRRGRDGRPFRIYKFRSMRLHASAPGELRQAQHRDPRVTRIGALMRRSSLDELPQFINVLRGEMSVVGPRPHALEHDAQYKRQVDRYMDRYRLAPGITGWAQINGWRGETDRLEKMQARVEHDLFYLEHRSFALDVRIVLATALRGLHSPHAY</sequence>
<evidence type="ECO:0000256" key="6">
    <source>
        <dbReference type="ARBA" id="ARBA00023136"/>
    </source>
</evidence>
<dbReference type="RefSeq" id="WP_091911629.1">
    <property type="nucleotide sequence ID" value="NZ_FNLO01000012.1"/>
</dbReference>
<evidence type="ECO:0000256" key="7">
    <source>
        <dbReference type="SAM" id="Phobius"/>
    </source>
</evidence>
<evidence type="ECO:0000259" key="8">
    <source>
        <dbReference type="Pfam" id="PF02397"/>
    </source>
</evidence>
<evidence type="ECO:0000313" key="10">
    <source>
        <dbReference type="Proteomes" id="UP000243719"/>
    </source>
</evidence>
<dbReference type="EMBL" id="FNLO01000012">
    <property type="protein sequence ID" value="SDV50559.1"/>
    <property type="molecule type" value="Genomic_DNA"/>
</dbReference>
<dbReference type="InterPro" id="IPR003362">
    <property type="entry name" value="Bact_transf"/>
</dbReference>
<dbReference type="NCBIfam" id="TIGR03025">
    <property type="entry name" value="EPS_sugtrans"/>
    <property type="match status" value="1"/>
</dbReference>
<dbReference type="PANTHER" id="PTHR30576">
    <property type="entry name" value="COLANIC BIOSYNTHESIS UDP-GLUCOSE LIPID CARRIER TRANSFERASE"/>
    <property type="match status" value="1"/>
</dbReference>
<evidence type="ECO:0000256" key="4">
    <source>
        <dbReference type="ARBA" id="ARBA00022692"/>
    </source>
</evidence>
<protein>
    <submittedName>
        <fullName evidence="9">Putative colanic acid biosysnthesis UDP-glucose lipid carrier transferase</fullName>
    </submittedName>
</protein>